<dbReference type="RefSeq" id="XP_017021765.1">
    <property type="nucleotide sequence ID" value="XM_017166276.3"/>
</dbReference>
<dbReference type="AlphaFoldDB" id="A0A6P4I0W3"/>
<feature type="region of interest" description="Disordered" evidence="1">
    <location>
        <begin position="332"/>
        <end position="364"/>
    </location>
</feature>
<accession>A0A6P4I0W3</accession>
<sequence length="673" mass="78249">MIDILSLPRRNKVSGNPALLKMLSSYKTGLPINSLPGWELIPLNCKLPMLKCPGNQVIFSKNKIGQSFKSGMQEFVSSVTEHIPEYNPLHDSNLKTFYSNERNLKRLRENGEITEDNDVICNLKDFNRHRQELHKSQLYYILQAYKRREQEQYDRMLIANAESITKRDHQNLAARHQSTDQVLVRKQQLEAERHERKVHLLNITYEKFKRLENLATMQNFLLEHRKMLTNIRVAAHISMCQDLQRKELIKQKKLFQFKKDRFNKNMRLLRKQRLIKNTEHQIQSWHKRLDERIAQQGRINYLLQDVEKERAKFIERHKALYREKWQKIQDDIKERSRQSKAARKPKRSGKRRRPKRPPPSQVSKHTFCDEYEATFEGLLDNDLCYALNAAIAMEGQTPLTFAPDDPIYKAARYILDHIVTGFNDDLSEDDCALLVLSSRIQEFICDAKRYVHSKAAQIIGFARDHCAIDVPTSLTRSAAPQKNHSRASHVSFSGVASTIGVGSYEIHPFVDVRPCSDRRPTPAGSLASLAVSQIGERVIQDRSRMPHLKRNQIVYIEHYLVKFKRDLLVGLDKLVFAAIQCHFENQMMEVREELLALDRNYLFDQIARGILSYAVNPLNYQAVLKLSVSVLSHEVIWELQQTMLKPGVDPRGMNHPMSCGTERDRENLALCIP</sequence>
<evidence type="ECO:0008006" key="4">
    <source>
        <dbReference type="Google" id="ProtNLM"/>
    </source>
</evidence>
<reference evidence="2" key="1">
    <citation type="submission" date="2025-05" db="UniProtKB">
        <authorList>
            <consortium name="RefSeq"/>
        </authorList>
    </citation>
    <scope>NUCLEOTIDE SEQUENCE [LARGE SCALE GENOMIC DNA]</scope>
    <source>
        <strain evidence="2">14028-0561.14</strain>
    </source>
</reference>
<gene>
    <name evidence="3" type="primary">LOC108074290</name>
</gene>
<dbReference type="GeneID" id="108074290"/>
<proteinExistence type="predicted"/>
<evidence type="ECO:0000313" key="3">
    <source>
        <dbReference type="RefSeq" id="XP_017021765.1"/>
    </source>
</evidence>
<name>A0A6P4I0W3_DROKI</name>
<organism evidence="2 3">
    <name type="scientific">Drosophila kikkawai</name>
    <name type="common">Fruit fly</name>
    <dbReference type="NCBI Taxonomy" id="30033"/>
    <lineage>
        <taxon>Eukaryota</taxon>
        <taxon>Metazoa</taxon>
        <taxon>Ecdysozoa</taxon>
        <taxon>Arthropoda</taxon>
        <taxon>Hexapoda</taxon>
        <taxon>Insecta</taxon>
        <taxon>Pterygota</taxon>
        <taxon>Neoptera</taxon>
        <taxon>Endopterygota</taxon>
        <taxon>Diptera</taxon>
        <taxon>Brachycera</taxon>
        <taxon>Muscomorpha</taxon>
        <taxon>Ephydroidea</taxon>
        <taxon>Drosophilidae</taxon>
        <taxon>Drosophila</taxon>
        <taxon>Sophophora</taxon>
    </lineage>
</organism>
<reference evidence="3" key="2">
    <citation type="submission" date="2025-08" db="UniProtKB">
        <authorList>
            <consortium name="RefSeq"/>
        </authorList>
    </citation>
    <scope>IDENTIFICATION</scope>
    <source>
        <strain evidence="3">14028-0561.14</strain>
        <tissue evidence="3">Whole fly</tissue>
    </source>
</reference>
<evidence type="ECO:0000313" key="2">
    <source>
        <dbReference type="Proteomes" id="UP001652661"/>
    </source>
</evidence>
<dbReference type="OrthoDB" id="8197715at2759"/>
<evidence type="ECO:0000256" key="1">
    <source>
        <dbReference type="SAM" id="MobiDB-lite"/>
    </source>
</evidence>
<protein>
    <recommendedName>
        <fullName evidence="4">Fibrous sheath-interacting protein 2</fullName>
    </recommendedName>
</protein>
<feature type="compositionally biased region" description="Basic residues" evidence="1">
    <location>
        <begin position="338"/>
        <end position="356"/>
    </location>
</feature>
<keyword evidence="2" id="KW-1185">Reference proteome</keyword>
<dbReference type="Proteomes" id="UP001652661">
    <property type="component" value="Chromosome 2L"/>
</dbReference>